<feature type="transmembrane region" description="Helical" evidence="1">
    <location>
        <begin position="45"/>
        <end position="61"/>
    </location>
</feature>
<evidence type="ECO:0000256" key="2">
    <source>
        <dbReference type="SAM" id="SignalP"/>
    </source>
</evidence>
<evidence type="ECO:0000256" key="1">
    <source>
        <dbReference type="SAM" id="Phobius"/>
    </source>
</evidence>
<protein>
    <submittedName>
        <fullName evidence="3">Uncharacterized protein</fullName>
    </submittedName>
</protein>
<name>A0ABU7H063_9SPHI</name>
<reference evidence="3 4" key="1">
    <citation type="submission" date="2024-01" db="EMBL/GenBank/DDBJ databases">
        <title>Pedobacter sp. nov., isolated from oil-contaminated soil.</title>
        <authorList>
            <person name="Le N.T.T."/>
        </authorList>
    </citation>
    <scope>NUCLEOTIDE SEQUENCE [LARGE SCALE GENOMIC DNA]</scope>
    <source>
        <strain evidence="3 4">VNH31</strain>
    </source>
</reference>
<evidence type="ECO:0000313" key="3">
    <source>
        <dbReference type="EMBL" id="MEE1883936.1"/>
    </source>
</evidence>
<keyword evidence="4" id="KW-1185">Reference proteome</keyword>
<organism evidence="3 4">
    <name type="scientific">Pedobacter flavus</name>
    <dbReference type="NCBI Taxonomy" id="3113906"/>
    <lineage>
        <taxon>Bacteria</taxon>
        <taxon>Pseudomonadati</taxon>
        <taxon>Bacteroidota</taxon>
        <taxon>Sphingobacteriia</taxon>
        <taxon>Sphingobacteriales</taxon>
        <taxon>Sphingobacteriaceae</taxon>
        <taxon>Pedobacter</taxon>
    </lineage>
</organism>
<proteinExistence type="predicted"/>
<evidence type="ECO:0000313" key="4">
    <source>
        <dbReference type="Proteomes" id="UP001337681"/>
    </source>
</evidence>
<gene>
    <name evidence="3" type="ORF">VRU49_00760</name>
</gene>
<dbReference type="RefSeq" id="WP_330144861.1">
    <property type="nucleotide sequence ID" value="NZ_JAZDQU010000001.1"/>
</dbReference>
<feature type="signal peptide" evidence="2">
    <location>
        <begin position="1"/>
        <end position="25"/>
    </location>
</feature>
<keyword evidence="1" id="KW-1133">Transmembrane helix</keyword>
<sequence length="71" mass="8175">MILNKINKFLFTTSILLFVALHSNAQCDPMFDPFCEDVDVPIDDWIPYIVLGIAVISYFFFKNKKIIQTAS</sequence>
<keyword evidence="2" id="KW-0732">Signal</keyword>
<comment type="caution">
    <text evidence="3">The sequence shown here is derived from an EMBL/GenBank/DDBJ whole genome shotgun (WGS) entry which is preliminary data.</text>
</comment>
<dbReference type="Proteomes" id="UP001337681">
    <property type="component" value="Unassembled WGS sequence"/>
</dbReference>
<keyword evidence="1" id="KW-0472">Membrane</keyword>
<accession>A0ABU7H063</accession>
<dbReference type="EMBL" id="JAZDQU010000001">
    <property type="protein sequence ID" value="MEE1883936.1"/>
    <property type="molecule type" value="Genomic_DNA"/>
</dbReference>
<keyword evidence="1" id="KW-0812">Transmembrane</keyword>
<feature type="chain" id="PRO_5045058111" evidence="2">
    <location>
        <begin position="26"/>
        <end position="71"/>
    </location>
</feature>